<evidence type="ECO:0000313" key="3">
    <source>
        <dbReference type="EMBL" id="JAD09486.1"/>
    </source>
</evidence>
<dbReference type="AlphaFoldDB" id="A0A0A1XEY3"/>
<reference evidence="3" key="2">
    <citation type="journal article" date="2015" name="Gigascience">
        <title>Reconstructing a comprehensive transcriptome assembly of a white-pupal translocated strain of the pest fruit fly Bactrocera cucurbitae.</title>
        <authorList>
            <person name="Sim S.B."/>
            <person name="Calla B."/>
            <person name="Hall B."/>
            <person name="DeRego T."/>
            <person name="Geib S.M."/>
        </authorList>
    </citation>
    <scope>NUCLEOTIDE SEQUENCE</scope>
</reference>
<dbReference type="EMBL" id="GBXI01004806">
    <property type="protein sequence ID" value="JAD09486.1"/>
    <property type="molecule type" value="Transcribed_RNA"/>
</dbReference>
<feature type="coiled-coil region" evidence="1">
    <location>
        <begin position="273"/>
        <end position="303"/>
    </location>
</feature>
<protein>
    <submittedName>
        <fullName evidence="3">DNA repair protein recN</fullName>
    </submittedName>
</protein>
<keyword evidence="1" id="KW-0175">Coiled coil</keyword>
<evidence type="ECO:0000256" key="1">
    <source>
        <dbReference type="SAM" id="Coils"/>
    </source>
</evidence>
<evidence type="ECO:0000256" key="2">
    <source>
        <dbReference type="SAM" id="MobiDB-lite"/>
    </source>
</evidence>
<feature type="compositionally biased region" description="Polar residues" evidence="2">
    <location>
        <begin position="118"/>
        <end position="127"/>
    </location>
</feature>
<feature type="compositionally biased region" description="Polar residues" evidence="2">
    <location>
        <begin position="78"/>
        <end position="87"/>
    </location>
</feature>
<feature type="region of interest" description="Disordered" evidence="2">
    <location>
        <begin position="56"/>
        <end position="89"/>
    </location>
</feature>
<accession>A0A0A1XEY3</accession>
<feature type="coiled-coil region" evidence="1">
    <location>
        <begin position="13"/>
        <end position="54"/>
    </location>
</feature>
<proteinExistence type="predicted"/>
<feature type="compositionally biased region" description="Acidic residues" evidence="2">
    <location>
        <begin position="129"/>
        <end position="138"/>
    </location>
</feature>
<name>A0A0A1XEY3_ZEUCU</name>
<reference evidence="3" key="1">
    <citation type="submission" date="2014-11" db="EMBL/GenBank/DDBJ databases">
        <authorList>
            <person name="Geib S."/>
        </authorList>
    </citation>
    <scope>NUCLEOTIDE SEQUENCE</scope>
</reference>
<feature type="region of interest" description="Disordered" evidence="2">
    <location>
        <begin position="118"/>
        <end position="138"/>
    </location>
</feature>
<gene>
    <name evidence="3" type="primary">recN</name>
    <name evidence="3" type="ORF">g.21834</name>
</gene>
<sequence>MVNELNKPPSQENLALGERLLDSQRQLQEMQEEHRQLLQEMEALRQRAAALSRLNEQQFSHVGDQRREEAPTLDTHADNTTQQQRDNTPLDATVFEEQGGTTTASSPNDAVEQSANLNTDTNQTINSPDNDEDDDDPETAAYLQKKLAEIAQLKARFKHVQNIMNTTEKIEEHIATKGVPKSGAATTALERSLDKLIINDSFTEVQSPCVTSTTTIPANSTKLNEDDTNIENEVKKYENTTNDEEQTINSYAPTQVANEELLSAMMNMFSDFTADLRSQADDLRAERDRLRALKEDLLRRKRQS</sequence>
<organism evidence="3">
    <name type="scientific">Zeugodacus cucurbitae</name>
    <name type="common">Melon fruit fly</name>
    <name type="synonym">Bactrocera cucurbitae</name>
    <dbReference type="NCBI Taxonomy" id="28588"/>
    <lineage>
        <taxon>Eukaryota</taxon>
        <taxon>Metazoa</taxon>
        <taxon>Ecdysozoa</taxon>
        <taxon>Arthropoda</taxon>
        <taxon>Hexapoda</taxon>
        <taxon>Insecta</taxon>
        <taxon>Pterygota</taxon>
        <taxon>Neoptera</taxon>
        <taxon>Endopterygota</taxon>
        <taxon>Diptera</taxon>
        <taxon>Brachycera</taxon>
        <taxon>Muscomorpha</taxon>
        <taxon>Tephritoidea</taxon>
        <taxon>Tephritidae</taxon>
        <taxon>Zeugodacus</taxon>
        <taxon>Zeugodacus</taxon>
    </lineage>
</organism>